<reference evidence="12" key="1">
    <citation type="journal article" date="2014" name="Int. J. Syst. Evol. Microbiol.">
        <title>Complete genome sequence of Corynebacterium casei LMG S-19264T (=DSM 44701T), isolated from a smear-ripened cheese.</title>
        <authorList>
            <consortium name="US DOE Joint Genome Institute (JGI-PGF)"/>
            <person name="Walter F."/>
            <person name="Albersmeier A."/>
            <person name="Kalinowski J."/>
            <person name="Ruckert C."/>
        </authorList>
    </citation>
    <scope>NUCLEOTIDE SEQUENCE</scope>
    <source>
        <strain evidence="12">CGMCC 1.15085</strain>
    </source>
</reference>
<keyword evidence="8" id="KW-0902">Two-component regulatory system</keyword>
<gene>
    <name evidence="12" type="ORF">GCM10011492_43580</name>
</gene>
<evidence type="ECO:0000256" key="9">
    <source>
        <dbReference type="SAM" id="Phobius"/>
    </source>
</evidence>
<keyword evidence="9" id="KW-0812">Transmembrane</keyword>
<dbReference type="PANTHER" id="PTHR24421:SF10">
    <property type="entry name" value="NITRATE_NITRITE SENSOR PROTEIN NARQ"/>
    <property type="match status" value="1"/>
</dbReference>
<keyword evidence="7" id="KW-0067">ATP-binding</keyword>
<keyword evidence="6" id="KW-0418">Kinase</keyword>
<organism evidence="12 13">
    <name type="scientific">Flexivirga endophytica</name>
    <dbReference type="NCBI Taxonomy" id="1849103"/>
    <lineage>
        <taxon>Bacteria</taxon>
        <taxon>Bacillati</taxon>
        <taxon>Actinomycetota</taxon>
        <taxon>Actinomycetes</taxon>
        <taxon>Micrococcales</taxon>
        <taxon>Dermacoccaceae</taxon>
        <taxon>Flexivirga</taxon>
    </lineage>
</organism>
<keyword evidence="3" id="KW-0597">Phosphoprotein</keyword>
<keyword evidence="9" id="KW-1133">Transmembrane helix</keyword>
<feature type="transmembrane region" description="Helical" evidence="9">
    <location>
        <begin position="92"/>
        <end position="111"/>
    </location>
</feature>
<keyword evidence="13" id="KW-1185">Reference proteome</keyword>
<dbReference type="Pfam" id="PF02518">
    <property type="entry name" value="HATPase_c"/>
    <property type="match status" value="1"/>
</dbReference>
<accession>A0A916TKE9</accession>
<dbReference type="Gene3D" id="1.20.5.1930">
    <property type="match status" value="1"/>
</dbReference>
<dbReference type="Proteomes" id="UP000636793">
    <property type="component" value="Unassembled WGS sequence"/>
</dbReference>
<comment type="caution">
    <text evidence="12">The sequence shown here is derived from an EMBL/GenBank/DDBJ whole genome shotgun (WGS) entry which is preliminary data.</text>
</comment>
<evidence type="ECO:0000313" key="13">
    <source>
        <dbReference type="Proteomes" id="UP000636793"/>
    </source>
</evidence>
<dbReference type="InterPro" id="IPR050482">
    <property type="entry name" value="Sensor_HK_TwoCompSys"/>
</dbReference>
<sequence length="375" mass="38791">MDIALCALAAAVLATSLGDRVANARYGATLMAVALLVLLGRGRRPPLASVIGFAIIAAGGRIMPQITSVMFLAILASFAVAGIAVRRAAAVAGWVAGCVALLIAMVGNPYVEGAGDVILTLTFCTVIWAASMAAAEWGRQAGRAHARAEGIASTRDRDVAAATIHERARIAGELHDVVSHGLSIVILQTVAARMSLRDDGDPVPETDRRLSIVENSARDALDDMRRLLDLLRATDLSAAGGELTPSVGLDQVPALVEQGRLAGVRLDATIDRSGPPLSPGLDAAAYRIVQEAITNVIKHAPDAATSLLVRSDTALLEVAVESVGAAPAHPATQPDGGYGLIGMRQRAELYGGRLDAGPCSGGFTVRARFPLGRAQ</sequence>
<feature type="domain" description="Histidine kinase/HSP90-like ATPase" evidence="10">
    <location>
        <begin position="284"/>
        <end position="372"/>
    </location>
</feature>
<evidence type="ECO:0000256" key="6">
    <source>
        <dbReference type="ARBA" id="ARBA00022777"/>
    </source>
</evidence>
<comment type="catalytic activity">
    <reaction evidence="1">
        <text>ATP + protein L-histidine = ADP + protein N-phospho-L-histidine.</text>
        <dbReference type="EC" id="2.7.13.3"/>
    </reaction>
</comment>
<dbReference type="InterPro" id="IPR036890">
    <property type="entry name" value="HATPase_C_sf"/>
</dbReference>
<feature type="domain" description="Signal transduction histidine kinase subgroup 3 dimerisation and phosphoacceptor" evidence="11">
    <location>
        <begin position="166"/>
        <end position="235"/>
    </location>
</feature>
<dbReference type="InterPro" id="IPR011712">
    <property type="entry name" value="Sig_transdc_His_kin_sub3_dim/P"/>
</dbReference>
<dbReference type="Pfam" id="PF07730">
    <property type="entry name" value="HisKA_3"/>
    <property type="match status" value="1"/>
</dbReference>
<keyword evidence="4" id="KW-0808">Transferase</keyword>
<evidence type="ECO:0000256" key="7">
    <source>
        <dbReference type="ARBA" id="ARBA00022840"/>
    </source>
</evidence>
<evidence type="ECO:0000256" key="3">
    <source>
        <dbReference type="ARBA" id="ARBA00022553"/>
    </source>
</evidence>
<evidence type="ECO:0000256" key="5">
    <source>
        <dbReference type="ARBA" id="ARBA00022741"/>
    </source>
</evidence>
<keyword evidence="9" id="KW-0472">Membrane</keyword>
<dbReference type="CDD" id="cd16917">
    <property type="entry name" value="HATPase_UhpB-NarQ-NarX-like"/>
    <property type="match status" value="1"/>
</dbReference>
<dbReference type="GO" id="GO:0005524">
    <property type="term" value="F:ATP binding"/>
    <property type="evidence" value="ECO:0007669"/>
    <property type="project" value="UniProtKB-KW"/>
</dbReference>
<evidence type="ECO:0000313" key="12">
    <source>
        <dbReference type="EMBL" id="GGB47692.1"/>
    </source>
</evidence>
<dbReference type="AlphaFoldDB" id="A0A916TKE9"/>
<protein>
    <recommendedName>
        <fullName evidence="2">histidine kinase</fullName>
        <ecNumber evidence="2">2.7.13.3</ecNumber>
    </recommendedName>
</protein>
<evidence type="ECO:0000256" key="1">
    <source>
        <dbReference type="ARBA" id="ARBA00000085"/>
    </source>
</evidence>
<dbReference type="SUPFAM" id="SSF55874">
    <property type="entry name" value="ATPase domain of HSP90 chaperone/DNA topoisomerase II/histidine kinase"/>
    <property type="match status" value="1"/>
</dbReference>
<proteinExistence type="predicted"/>
<keyword evidence="5" id="KW-0547">Nucleotide-binding</keyword>
<dbReference type="GO" id="GO:0000155">
    <property type="term" value="F:phosphorelay sensor kinase activity"/>
    <property type="evidence" value="ECO:0007669"/>
    <property type="project" value="InterPro"/>
</dbReference>
<dbReference type="InterPro" id="IPR003594">
    <property type="entry name" value="HATPase_dom"/>
</dbReference>
<dbReference type="GO" id="GO:0046983">
    <property type="term" value="F:protein dimerization activity"/>
    <property type="evidence" value="ECO:0007669"/>
    <property type="project" value="InterPro"/>
</dbReference>
<dbReference type="EMBL" id="BMHI01000009">
    <property type="protein sequence ID" value="GGB47692.1"/>
    <property type="molecule type" value="Genomic_DNA"/>
</dbReference>
<evidence type="ECO:0000256" key="2">
    <source>
        <dbReference type="ARBA" id="ARBA00012438"/>
    </source>
</evidence>
<dbReference type="Gene3D" id="3.30.565.10">
    <property type="entry name" value="Histidine kinase-like ATPase, C-terminal domain"/>
    <property type="match status" value="1"/>
</dbReference>
<name>A0A916TKE9_9MICO</name>
<reference evidence="12" key="2">
    <citation type="submission" date="2020-09" db="EMBL/GenBank/DDBJ databases">
        <authorList>
            <person name="Sun Q."/>
            <person name="Zhou Y."/>
        </authorList>
    </citation>
    <scope>NUCLEOTIDE SEQUENCE</scope>
    <source>
        <strain evidence="12">CGMCC 1.15085</strain>
    </source>
</reference>
<dbReference type="GO" id="GO:0016020">
    <property type="term" value="C:membrane"/>
    <property type="evidence" value="ECO:0007669"/>
    <property type="project" value="InterPro"/>
</dbReference>
<evidence type="ECO:0000259" key="11">
    <source>
        <dbReference type="Pfam" id="PF07730"/>
    </source>
</evidence>
<evidence type="ECO:0000256" key="8">
    <source>
        <dbReference type="ARBA" id="ARBA00023012"/>
    </source>
</evidence>
<feature type="transmembrane region" description="Helical" evidence="9">
    <location>
        <begin position="69"/>
        <end position="85"/>
    </location>
</feature>
<evidence type="ECO:0000256" key="4">
    <source>
        <dbReference type="ARBA" id="ARBA00022679"/>
    </source>
</evidence>
<feature type="transmembrane region" description="Helical" evidence="9">
    <location>
        <begin position="24"/>
        <end position="40"/>
    </location>
</feature>
<evidence type="ECO:0000259" key="10">
    <source>
        <dbReference type="Pfam" id="PF02518"/>
    </source>
</evidence>
<dbReference type="EC" id="2.7.13.3" evidence="2"/>
<dbReference type="PANTHER" id="PTHR24421">
    <property type="entry name" value="NITRATE/NITRITE SENSOR PROTEIN NARX-RELATED"/>
    <property type="match status" value="1"/>
</dbReference>
<feature type="transmembrane region" description="Helical" evidence="9">
    <location>
        <begin position="117"/>
        <end position="137"/>
    </location>
</feature>